<dbReference type="InterPro" id="IPR012495">
    <property type="entry name" value="TadE-like_dom"/>
</dbReference>
<dbReference type="AlphaFoldDB" id="A0A429VD09"/>
<evidence type="ECO:0000313" key="3">
    <source>
        <dbReference type="EMBL" id="RST31824.1"/>
    </source>
</evidence>
<name>A0A429VD09_9SPHN</name>
<dbReference type="OrthoDB" id="7306064at2"/>
<dbReference type="RefSeq" id="WP_126719764.1">
    <property type="nucleotide sequence ID" value="NZ_RWJF01000001.1"/>
</dbReference>
<keyword evidence="1" id="KW-0812">Transmembrane</keyword>
<gene>
    <name evidence="3" type="ORF">HMF7854_14000</name>
</gene>
<keyword evidence="1" id="KW-0472">Membrane</keyword>
<proteinExistence type="predicted"/>
<organism evidence="3 4">
    <name type="scientific">Sphingomonas ginkgonis</name>
    <dbReference type="NCBI Taxonomy" id="2315330"/>
    <lineage>
        <taxon>Bacteria</taxon>
        <taxon>Pseudomonadati</taxon>
        <taxon>Pseudomonadota</taxon>
        <taxon>Alphaproteobacteria</taxon>
        <taxon>Sphingomonadales</taxon>
        <taxon>Sphingomonadaceae</taxon>
        <taxon>Sphingomonas</taxon>
    </lineage>
</organism>
<feature type="transmembrane region" description="Helical" evidence="1">
    <location>
        <begin position="21"/>
        <end position="42"/>
    </location>
</feature>
<evidence type="ECO:0000313" key="4">
    <source>
        <dbReference type="Proteomes" id="UP000274661"/>
    </source>
</evidence>
<protein>
    <submittedName>
        <fullName evidence="3">Pilus assembly protein</fullName>
    </submittedName>
</protein>
<evidence type="ECO:0000259" key="2">
    <source>
        <dbReference type="Pfam" id="PF07811"/>
    </source>
</evidence>
<keyword evidence="1" id="KW-1133">Transmembrane helix</keyword>
<dbReference type="Proteomes" id="UP000274661">
    <property type="component" value="Unassembled WGS sequence"/>
</dbReference>
<feature type="domain" description="TadE-like" evidence="2">
    <location>
        <begin position="14"/>
        <end position="56"/>
    </location>
</feature>
<reference evidence="3 4" key="1">
    <citation type="submission" date="2018-12" db="EMBL/GenBank/DDBJ databases">
        <title>Sphingomonas sp. HMF7854 Genome sequencing and assembly.</title>
        <authorList>
            <person name="Cha I."/>
            <person name="Kang H."/>
            <person name="Kim H."/>
            <person name="Kang J."/>
            <person name="Joh K."/>
        </authorList>
    </citation>
    <scope>NUCLEOTIDE SEQUENCE [LARGE SCALE GENOMIC DNA]</scope>
    <source>
        <strain evidence="3 4">HMF7854</strain>
    </source>
</reference>
<sequence length="195" mass="20690">MSRLVRRLLGDRAGAAVIEMALVLPVLVLFILGFLDFGYWIYVRSTSIGALESAARGAGVGGAAVDAAALQTGVENQVKRIAPLASFAWSVRNYYEFAGIGKPEKLITDVNGNGKYDPGDCWEDLIPNGAYDTTPGRAGVGGADDIIYYQLTVSFPPFADIGGFLTNLAGNHSTTVTTIVKRQPYAAQATPAIRC</sequence>
<comment type="caution">
    <text evidence="3">The sequence shown here is derived from an EMBL/GenBank/DDBJ whole genome shotgun (WGS) entry which is preliminary data.</text>
</comment>
<dbReference type="EMBL" id="RWJF01000001">
    <property type="protein sequence ID" value="RST31824.1"/>
    <property type="molecule type" value="Genomic_DNA"/>
</dbReference>
<accession>A0A429VD09</accession>
<evidence type="ECO:0000256" key="1">
    <source>
        <dbReference type="SAM" id="Phobius"/>
    </source>
</evidence>
<dbReference type="Pfam" id="PF07811">
    <property type="entry name" value="TadE"/>
    <property type="match status" value="1"/>
</dbReference>
<keyword evidence="4" id="KW-1185">Reference proteome</keyword>